<protein>
    <submittedName>
        <fullName evidence="1">DUF6386 family protein</fullName>
    </submittedName>
</protein>
<evidence type="ECO:0000313" key="1">
    <source>
        <dbReference type="EMBL" id="MDH2329798.1"/>
    </source>
</evidence>
<dbReference type="Proteomes" id="UP001229409">
    <property type="component" value="Unassembled WGS sequence"/>
</dbReference>
<dbReference type="EMBL" id="JARVWT010000001">
    <property type="protein sequence ID" value="MDH2329798.1"/>
    <property type="molecule type" value="Genomic_DNA"/>
</dbReference>
<name>A0AAP3ZV52_PAEPO</name>
<proteinExistence type="predicted"/>
<comment type="caution">
    <text evidence="1">The sequence shown here is derived from an EMBL/GenBank/DDBJ whole genome shotgun (WGS) entry which is preliminary data.</text>
</comment>
<dbReference type="RefSeq" id="WP_279831289.1">
    <property type="nucleotide sequence ID" value="NZ_JARVWT010000001.1"/>
</dbReference>
<reference evidence="1" key="1">
    <citation type="submission" date="2023-04" db="EMBL/GenBank/DDBJ databases">
        <title>Uncovering the Secrets of Slow-Growing Bacteria in Tropical Savanna Soil through Cultivation and Genomic Analysis.</title>
        <authorList>
            <person name="Goncalves O.S."/>
            <person name="Santana M.F."/>
        </authorList>
    </citation>
    <scope>NUCLEOTIDE SEQUENCE</scope>
    <source>
        <strain evidence="1">ANTI</strain>
    </source>
</reference>
<evidence type="ECO:0000313" key="2">
    <source>
        <dbReference type="Proteomes" id="UP001229409"/>
    </source>
</evidence>
<dbReference type="InterPro" id="IPR045665">
    <property type="entry name" value="DUF6386"/>
</dbReference>
<gene>
    <name evidence="1" type="ORF">QDS18_02860</name>
</gene>
<organism evidence="1 2">
    <name type="scientific">Paenibacillus polymyxa</name>
    <name type="common">Bacillus polymyxa</name>
    <dbReference type="NCBI Taxonomy" id="1406"/>
    <lineage>
        <taxon>Bacteria</taxon>
        <taxon>Bacillati</taxon>
        <taxon>Bacillota</taxon>
        <taxon>Bacilli</taxon>
        <taxon>Bacillales</taxon>
        <taxon>Paenibacillaceae</taxon>
        <taxon>Paenibacillus</taxon>
    </lineage>
</organism>
<dbReference type="Pfam" id="PF19923">
    <property type="entry name" value="DUF6386"/>
    <property type="match status" value="1"/>
</dbReference>
<dbReference type="AlphaFoldDB" id="A0AAP3ZV52"/>
<sequence>MGKQKLADQNQEDHMMNTASSPFQFTTDTATLCLFDTQALKHRLDDDPDWWSIEEDELGELNKGNVAFLNLGADGTYEVVMTDHIDKPAVRLFLKVPSGNLFIGAGEEATSGGLEPECVWGGTFLSVQPGLYECLASREDNRIYLSLKKGSEGTNSFTGLIRL</sequence>
<accession>A0AAP3ZV52</accession>